<proteinExistence type="predicted"/>
<reference evidence="3" key="1">
    <citation type="journal article" date="2019" name="Int. J. Syst. Evol. Microbiol.">
        <title>The Global Catalogue of Microorganisms (GCM) 10K type strain sequencing project: providing services to taxonomists for standard genome sequencing and annotation.</title>
        <authorList>
            <consortium name="The Broad Institute Genomics Platform"/>
            <consortium name="The Broad Institute Genome Sequencing Center for Infectious Disease"/>
            <person name="Wu L."/>
            <person name="Ma J."/>
        </authorList>
    </citation>
    <scope>NUCLEOTIDE SEQUENCE [LARGE SCALE GENOMIC DNA]</scope>
    <source>
        <strain evidence="3">CGMCC 1.12922</strain>
    </source>
</reference>
<dbReference type="Gene3D" id="3.30.750.24">
    <property type="entry name" value="STAS domain"/>
    <property type="match status" value="1"/>
</dbReference>
<dbReference type="Pfam" id="PF13466">
    <property type="entry name" value="STAS_2"/>
    <property type="match status" value="1"/>
</dbReference>
<dbReference type="SUPFAM" id="SSF52091">
    <property type="entry name" value="SpoIIaa-like"/>
    <property type="match status" value="1"/>
</dbReference>
<evidence type="ECO:0000259" key="1">
    <source>
        <dbReference type="Pfam" id="PF13466"/>
    </source>
</evidence>
<organism evidence="2 3">
    <name type="scientific">Sinisalibacter lacisalsi</name>
    <dbReference type="NCBI Taxonomy" id="1526570"/>
    <lineage>
        <taxon>Bacteria</taxon>
        <taxon>Pseudomonadati</taxon>
        <taxon>Pseudomonadota</taxon>
        <taxon>Alphaproteobacteria</taxon>
        <taxon>Rhodobacterales</taxon>
        <taxon>Roseobacteraceae</taxon>
        <taxon>Sinisalibacter</taxon>
    </lineage>
</organism>
<sequence>MSGPVLSLEPRLDLRATAPLVEALKAHRGGDLVLDAAEVTQIGALAVQAIRAAARAWAEDGHALGFENASIDLADQLGLLGFTPETLTTWEAQP</sequence>
<feature type="domain" description="MlaB-like STAS" evidence="1">
    <location>
        <begin position="6"/>
        <end position="82"/>
    </location>
</feature>
<gene>
    <name evidence="2" type="ORF">GCM10011358_14450</name>
</gene>
<protein>
    <recommendedName>
        <fullName evidence="1">MlaB-like STAS domain-containing protein</fullName>
    </recommendedName>
</protein>
<dbReference type="InterPro" id="IPR036513">
    <property type="entry name" value="STAS_dom_sf"/>
</dbReference>
<dbReference type="EMBL" id="BMGI01000002">
    <property type="protein sequence ID" value="GGD31530.1"/>
    <property type="molecule type" value="Genomic_DNA"/>
</dbReference>
<accession>A0ABQ1QL21</accession>
<comment type="caution">
    <text evidence="2">The sequence shown here is derived from an EMBL/GenBank/DDBJ whole genome shotgun (WGS) entry which is preliminary data.</text>
</comment>
<dbReference type="InterPro" id="IPR058548">
    <property type="entry name" value="MlaB-like_STAS"/>
</dbReference>
<dbReference type="Proteomes" id="UP000617355">
    <property type="component" value="Unassembled WGS sequence"/>
</dbReference>
<evidence type="ECO:0000313" key="2">
    <source>
        <dbReference type="EMBL" id="GGD31530.1"/>
    </source>
</evidence>
<name>A0ABQ1QL21_9RHOB</name>
<evidence type="ECO:0000313" key="3">
    <source>
        <dbReference type="Proteomes" id="UP000617355"/>
    </source>
</evidence>
<dbReference type="RefSeq" id="WP_188526965.1">
    <property type="nucleotide sequence ID" value="NZ_BMGI01000002.1"/>
</dbReference>
<keyword evidence="3" id="KW-1185">Reference proteome</keyword>